<accession>A0A840II89</accession>
<proteinExistence type="predicted"/>
<protein>
    <recommendedName>
        <fullName evidence="1">IrrE N-terminal-like domain-containing protein</fullName>
    </recommendedName>
</protein>
<gene>
    <name evidence="2" type="ORF">BDZ31_004402</name>
</gene>
<organism evidence="2 3">
    <name type="scientific">Conexibacter arvalis</name>
    <dbReference type="NCBI Taxonomy" id="912552"/>
    <lineage>
        <taxon>Bacteria</taxon>
        <taxon>Bacillati</taxon>
        <taxon>Actinomycetota</taxon>
        <taxon>Thermoleophilia</taxon>
        <taxon>Solirubrobacterales</taxon>
        <taxon>Conexibacteraceae</taxon>
        <taxon>Conexibacter</taxon>
    </lineage>
</organism>
<dbReference type="RefSeq" id="WP_183345125.1">
    <property type="nucleotide sequence ID" value="NZ_JACHNU010000008.1"/>
</dbReference>
<dbReference type="InterPro" id="IPR010359">
    <property type="entry name" value="IrrE_HExxH"/>
</dbReference>
<dbReference type="Pfam" id="PF06114">
    <property type="entry name" value="Peptidase_M78"/>
    <property type="match status" value="1"/>
</dbReference>
<dbReference type="AlphaFoldDB" id="A0A840II89"/>
<comment type="caution">
    <text evidence="2">The sequence shown here is derived from an EMBL/GenBank/DDBJ whole genome shotgun (WGS) entry which is preliminary data.</text>
</comment>
<feature type="domain" description="IrrE N-terminal-like" evidence="1">
    <location>
        <begin position="78"/>
        <end position="176"/>
    </location>
</feature>
<evidence type="ECO:0000259" key="1">
    <source>
        <dbReference type="Pfam" id="PF06114"/>
    </source>
</evidence>
<sequence length="187" mass="20736">MTGAGGDRVREQAERILADVPAWLWDGERLPVPVEDIVDSCFGLHVRDVEDMSAAPGAPAVDGGQQLSGLLLPARGEIWVNADEARRWPPRRRFTIGHELGHWVLHRTGQESLFCRRTTVQEARAVVADIEEEASQFAAELLMPRWLLVREHAACNGDIDALCARFASSRAAMERRVGQLLVGEPPR</sequence>
<reference evidence="2 3" key="1">
    <citation type="submission" date="2020-08" db="EMBL/GenBank/DDBJ databases">
        <title>Genomic Encyclopedia of Archaeal and Bacterial Type Strains, Phase II (KMG-II): from individual species to whole genera.</title>
        <authorList>
            <person name="Goeker M."/>
        </authorList>
    </citation>
    <scope>NUCLEOTIDE SEQUENCE [LARGE SCALE GENOMIC DNA]</scope>
    <source>
        <strain evidence="2 3">DSM 23288</strain>
    </source>
</reference>
<dbReference type="Proteomes" id="UP000585272">
    <property type="component" value="Unassembled WGS sequence"/>
</dbReference>
<dbReference type="Gene3D" id="1.10.10.2910">
    <property type="match status" value="1"/>
</dbReference>
<evidence type="ECO:0000313" key="3">
    <source>
        <dbReference type="Proteomes" id="UP000585272"/>
    </source>
</evidence>
<evidence type="ECO:0000313" key="2">
    <source>
        <dbReference type="EMBL" id="MBB4664787.1"/>
    </source>
</evidence>
<dbReference type="InterPro" id="IPR052345">
    <property type="entry name" value="Rad_response_metalloprotease"/>
</dbReference>
<dbReference type="PANTHER" id="PTHR43236:SF1">
    <property type="entry name" value="BLL7220 PROTEIN"/>
    <property type="match status" value="1"/>
</dbReference>
<name>A0A840II89_9ACTN</name>
<dbReference type="PANTHER" id="PTHR43236">
    <property type="entry name" value="ANTITOXIN HIGA1"/>
    <property type="match status" value="1"/>
</dbReference>
<keyword evidence="3" id="KW-1185">Reference proteome</keyword>
<dbReference type="EMBL" id="JACHNU010000008">
    <property type="protein sequence ID" value="MBB4664787.1"/>
    <property type="molecule type" value="Genomic_DNA"/>
</dbReference>